<evidence type="ECO:0000313" key="2">
    <source>
        <dbReference type="EMBL" id="JAT69823.1"/>
    </source>
</evidence>
<protein>
    <recommendedName>
        <fullName evidence="3">Sjoegren syndrome/scleroderma autoantigen 1</fullName>
    </recommendedName>
</protein>
<feature type="non-terminal residue" evidence="2">
    <location>
        <position position="1"/>
    </location>
</feature>
<reference evidence="2" key="1">
    <citation type="submission" date="2015-08" db="EMBL/GenBank/DDBJ databases">
        <authorList>
            <person name="Babu N.S."/>
            <person name="Beckwith C.J."/>
            <person name="Beseler K.G."/>
            <person name="Brison A."/>
            <person name="Carone J.V."/>
            <person name="Caskin T.P."/>
            <person name="Diamond M."/>
            <person name="Durham M.E."/>
            <person name="Foxe J.M."/>
            <person name="Go M."/>
            <person name="Henderson B.A."/>
            <person name="Jones I.B."/>
            <person name="McGettigan J.A."/>
            <person name="Micheletti S.J."/>
            <person name="Nasrallah M.E."/>
            <person name="Ortiz D."/>
            <person name="Piller C.R."/>
            <person name="Privatt S.R."/>
            <person name="Schneider S.L."/>
            <person name="Sharp S."/>
            <person name="Smith T.C."/>
            <person name="Stanton J.D."/>
            <person name="Ullery H.E."/>
            <person name="Wilson R.J."/>
            <person name="Serrano M.G."/>
            <person name="Buck G."/>
            <person name="Lee V."/>
            <person name="Wang Y."/>
            <person name="Carvalho R."/>
            <person name="Voegtly L."/>
            <person name="Shi R."/>
            <person name="Duckworth R."/>
            <person name="Johnson A."/>
            <person name="Loviza R."/>
            <person name="Walstead R."/>
            <person name="Shah Z."/>
            <person name="Kiflezghi M."/>
            <person name="Wade K."/>
            <person name="Ball S.L."/>
            <person name="Bradley K.W."/>
            <person name="Asai D.J."/>
            <person name="Bowman C.A."/>
            <person name="Russell D.A."/>
            <person name="Pope W.H."/>
            <person name="Jacobs-Sera D."/>
            <person name="Hendrix R.W."/>
            <person name="Hatfull G.F."/>
        </authorList>
    </citation>
    <scope>NUCLEOTIDE SEQUENCE</scope>
</reference>
<dbReference type="InterPro" id="IPR051888">
    <property type="entry name" value="UPF0148_domain"/>
</dbReference>
<sequence>PTAASTAGWVAIRGEAWLLHRVKSSRTAPLATRAHLHDICTTPAQTPLMRKPNSEDTVCVTCEARPAQAAPAPGPGLQAEISEDLSSPGSVLQGPTLAQRIQRAAEDEREQEISQSLADRMLHGWTLLGQSCPICSTVLVRSRERQVFCVSCKMPVRLGSEAQPTQSGPAARPPAAAEQIGEASTTSDQSGSGALPPLGSPEAAAAARDDQAAPAHASLPDTGSQLEAGVIIADAKAAVLRQMAQATHLLSGEDRVEAQLHIIQAAAQALTALRGC</sequence>
<organism evidence="2">
    <name type="scientific">Auxenochlorella protothecoides</name>
    <name type="common">Green microalga</name>
    <name type="synonym">Chlorella protothecoides</name>
    <dbReference type="NCBI Taxonomy" id="3075"/>
    <lineage>
        <taxon>Eukaryota</taxon>
        <taxon>Viridiplantae</taxon>
        <taxon>Chlorophyta</taxon>
        <taxon>core chlorophytes</taxon>
        <taxon>Trebouxiophyceae</taxon>
        <taxon>Chlorellales</taxon>
        <taxon>Chlorellaceae</taxon>
        <taxon>Auxenochlorella</taxon>
    </lineage>
</organism>
<proteinExistence type="predicted"/>
<feature type="region of interest" description="Disordered" evidence="1">
    <location>
        <begin position="68"/>
        <end position="93"/>
    </location>
</feature>
<evidence type="ECO:0008006" key="3">
    <source>
        <dbReference type="Google" id="ProtNLM"/>
    </source>
</evidence>
<feature type="compositionally biased region" description="Low complexity" evidence="1">
    <location>
        <begin position="68"/>
        <end position="79"/>
    </location>
</feature>
<dbReference type="AlphaFoldDB" id="A0A1D1ZSX5"/>
<accession>A0A1D1ZSX5</accession>
<feature type="compositionally biased region" description="Polar residues" evidence="1">
    <location>
        <begin position="182"/>
        <end position="192"/>
    </location>
</feature>
<dbReference type="InterPro" id="IPR009563">
    <property type="entry name" value="SSSCA1"/>
</dbReference>
<gene>
    <name evidence="2" type="ORF">g.37011</name>
</gene>
<evidence type="ECO:0000256" key="1">
    <source>
        <dbReference type="SAM" id="MobiDB-lite"/>
    </source>
</evidence>
<dbReference type="PANTHER" id="PTHR16537:SF1">
    <property type="entry name" value="PROTEIN ZNRD2"/>
    <property type="match status" value="1"/>
</dbReference>
<dbReference type="PANTHER" id="PTHR16537">
    <property type="entry name" value="SJOEGREN SYNDROME/SCLERODERMA AUTOANTIGEN 1"/>
    <property type="match status" value="1"/>
</dbReference>
<name>A0A1D1ZSX5_AUXPR</name>
<dbReference type="EMBL" id="GDKF01008799">
    <property type="protein sequence ID" value="JAT69823.1"/>
    <property type="molecule type" value="Transcribed_RNA"/>
</dbReference>
<dbReference type="Pfam" id="PF06677">
    <property type="entry name" value="Auto_anti-p27"/>
    <property type="match status" value="1"/>
</dbReference>
<feature type="region of interest" description="Disordered" evidence="1">
    <location>
        <begin position="160"/>
        <end position="221"/>
    </location>
</feature>